<dbReference type="GO" id="GO:0005886">
    <property type="term" value="C:plasma membrane"/>
    <property type="evidence" value="ECO:0007669"/>
    <property type="project" value="UniProtKB-SubCell"/>
</dbReference>
<keyword evidence="3" id="KW-0813">Transport</keyword>
<evidence type="ECO:0000256" key="5">
    <source>
        <dbReference type="ARBA" id="ARBA00022692"/>
    </source>
</evidence>
<evidence type="ECO:0000256" key="9">
    <source>
        <dbReference type="SAM" id="Phobius"/>
    </source>
</evidence>
<comment type="subcellular location">
    <subcellularLocation>
        <location evidence="1">Cell membrane</location>
        <topology evidence="1">Multi-pass membrane protein</topology>
    </subcellularLocation>
</comment>
<evidence type="ECO:0000256" key="6">
    <source>
        <dbReference type="ARBA" id="ARBA00022989"/>
    </source>
</evidence>
<reference evidence="10" key="1">
    <citation type="submission" date="2016-10" db="EMBL/GenBank/DDBJ databases">
        <authorList>
            <person name="Benchimol M."/>
            <person name="Almeida L.G."/>
            <person name="Vasconcelos A.T."/>
            <person name="Perreira-Neves A."/>
            <person name="Rosa I.A."/>
            <person name="Tasca T."/>
            <person name="Bogo M.R."/>
            <person name="de Souza W."/>
        </authorList>
    </citation>
    <scope>NUCLEOTIDE SEQUENCE [LARGE SCALE GENOMIC DNA]</scope>
    <source>
        <strain evidence="10">K</strain>
    </source>
</reference>
<dbReference type="VEuPathDB" id="TrichDB:TRFO_04396"/>
<dbReference type="InterPro" id="IPR002528">
    <property type="entry name" value="MATE_fam"/>
</dbReference>
<feature type="region of interest" description="Disordered" evidence="8">
    <location>
        <begin position="1"/>
        <end position="29"/>
    </location>
</feature>
<name>A0A1J4KFZ4_9EUKA</name>
<proteinExistence type="inferred from homology"/>
<evidence type="ECO:0000313" key="11">
    <source>
        <dbReference type="Proteomes" id="UP000179807"/>
    </source>
</evidence>
<organism evidence="10 11">
    <name type="scientific">Tritrichomonas foetus</name>
    <dbReference type="NCBI Taxonomy" id="1144522"/>
    <lineage>
        <taxon>Eukaryota</taxon>
        <taxon>Metamonada</taxon>
        <taxon>Parabasalia</taxon>
        <taxon>Tritrichomonadida</taxon>
        <taxon>Tritrichomonadidae</taxon>
        <taxon>Tritrichomonas</taxon>
    </lineage>
</organism>
<feature type="region of interest" description="Disordered" evidence="8">
    <location>
        <begin position="496"/>
        <end position="534"/>
    </location>
</feature>
<feature type="compositionally biased region" description="Low complexity" evidence="8">
    <location>
        <begin position="501"/>
        <end position="526"/>
    </location>
</feature>
<feature type="transmembrane region" description="Helical" evidence="9">
    <location>
        <begin position="164"/>
        <end position="185"/>
    </location>
</feature>
<feature type="compositionally biased region" description="Basic and acidic residues" evidence="8">
    <location>
        <begin position="1"/>
        <end position="12"/>
    </location>
</feature>
<keyword evidence="5 9" id="KW-0812">Transmembrane</keyword>
<dbReference type="EMBL" id="MLAK01000627">
    <property type="protein sequence ID" value="OHT09864.1"/>
    <property type="molecule type" value="Genomic_DNA"/>
</dbReference>
<dbReference type="AlphaFoldDB" id="A0A1J4KFZ4"/>
<dbReference type="Pfam" id="PF01554">
    <property type="entry name" value="MatE"/>
    <property type="match status" value="2"/>
</dbReference>
<dbReference type="PANTHER" id="PTHR43549">
    <property type="entry name" value="MULTIDRUG RESISTANCE PROTEIN YPNP-RELATED"/>
    <property type="match status" value="1"/>
</dbReference>
<evidence type="ECO:0000256" key="8">
    <source>
        <dbReference type="SAM" id="MobiDB-lite"/>
    </source>
</evidence>
<feature type="transmembrane region" description="Helical" evidence="9">
    <location>
        <begin position="192"/>
        <end position="215"/>
    </location>
</feature>
<feature type="transmembrane region" description="Helical" evidence="9">
    <location>
        <begin position="351"/>
        <end position="376"/>
    </location>
</feature>
<feature type="transmembrane region" description="Helical" evidence="9">
    <location>
        <begin position="221"/>
        <end position="244"/>
    </location>
</feature>
<feature type="transmembrane region" description="Helical" evidence="9">
    <location>
        <begin position="41"/>
        <end position="61"/>
    </location>
</feature>
<evidence type="ECO:0000313" key="10">
    <source>
        <dbReference type="EMBL" id="OHT09864.1"/>
    </source>
</evidence>
<dbReference type="InterPro" id="IPR052031">
    <property type="entry name" value="Membrane_Transporter-Flippase"/>
</dbReference>
<protein>
    <submittedName>
        <fullName evidence="10">MatE family protein</fullName>
    </submittedName>
</protein>
<evidence type="ECO:0000256" key="2">
    <source>
        <dbReference type="ARBA" id="ARBA00010199"/>
    </source>
</evidence>
<comment type="caution">
    <text evidence="10">The sequence shown here is derived from an EMBL/GenBank/DDBJ whole genome shotgun (WGS) entry which is preliminary data.</text>
</comment>
<feature type="transmembrane region" description="Helical" evidence="9">
    <location>
        <begin position="316"/>
        <end position="339"/>
    </location>
</feature>
<accession>A0A1J4KFZ4</accession>
<feature type="transmembrane region" description="Helical" evidence="9">
    <location>
        <begin position="121"/>
        <end position="144"/>
    </location>
</feature>
<keyword evidence="11" id="KW-1185">Reference proteome</keyword>
<gene>
    <name evidence="10" type="ORF">TRFO_04396</name>
</gene>
<keyword evidence="4" id="KW-1003">Cell membrane</keyword>
<evidence type="ECO:0000256" key="7">
    <source>
        <dbReference type="ARBA" id="ARBA00023136"/>
    </source>
</evidence>
<dbReference type="GeneID" id="94826574"/>
<dbReference type="RefSeq" id="XP_068363000.1">
    <property type="nucleotide sequence ID" value="XM_068491870.1"/>
</dbReference>
<dbReference type="PANTHER" id="PTHR43549:SF2">
    <property type="entry name" value="MULTIDRUG RESISTANCE PROTEIN NORM-RELATED"/>
    <property type="match status" value="1"/>
</dbReference>
<keyword evidence="6 9" id="KW-1133">Transmembrane helix</keyword>
<dbReference type="Proteomes" id="UP000179807">
    <property type="component" value="Unassembled WGS sequence"/>
</dbReference>
<feature type="transmembrane region" description="Helical" evidence="9">
    <location>
        <begin position="81"/>
        <end position="100"/>
    </location>
</feature>
<dbReference type="GO" id="GO:0015297">
    <property type="term" value="F:antiporter activity"/>
    <property type="evidence" value="ECO:0007669"/>
    <property type="project" value="InterPro"/>
</dbReference>
<keyword evidence="7 9" id="KW-0472">Membrane</keyword>
<evidence type="ECO:0000256" key="4">
    <source>
        <dbReference type="ARBA" id="ARBA00022475"/>
    </source>
</evidence>
<dbReference type="GO" id="GO:0042910">
    <property type="term" value="F:xenobiotic transmembrane transporter activity"/>
    <property type="evidence" value="ECO:0007669"/>
    <property type="project" value="InterPro"/>
</dbReference>
<feature type="transmembrane region" description="Helical" evidence="9">
    <location>
        <begin position="424"/>
        <end position="445"/>
    </location>
</feature>
<evidence type="ECO:0000256" key="3">
    <source>
        <dbReference type="ARBA" id="ARBA00022448"/>
    </source>
</evidence>
<feature type="transmembrane region" description="Helical" evidence="9">
    <location>
        <begin position="451"/>
        <end position="474"/>
    </location>
</feature>
<evidence type="ECO:0000256" key="1">
    <source>
        <dbReference type="ARBA" id="ARBA00004651"/>
    </source>
</evidence>
<comment type="similarity">
    <text evidence="2">Belongs to the multi antimicrobial extrusion (MATE) (TC 2.A.66.1) family.</text>
</comment>
<sequence length="534" mass="59263">MTESDYGIKSDESISLSGESDQEKRDTEAAEQFRLGGRTPLSTICHLMVGPLFSQLAQSFYGLMDSFWISRSIGTKGMTVMGIILVVDFINIAFAQFFNVAMSTRISFLFGRKMKEECAQVVVDLLRMCVLIGILVPAVLIPCVKPLMRWYGGNDEIVDMCLDFLLPALCCSMINYTYLSLCGLLQAMGNSVIYGICQVTSAILNMAVFDPLFLLGFKTGMWGASLATALSNFFPMIILYILLFRGKFVVKPKFSNYVRKFNPHCWSALRVSVSQFIANLASSLPVLLLSKLVAQSSTTAGIYTEAMAAWNVQDRLYVFAICVCNGLNQGFLPAASFAYGSNRLNRLLHMFGITILIGTCWTTLVCILITTLPQYFAKIWGSDEKFIDVTSKMLRIGFASCFLNQIILTTTACLQAMKMVTLSIVTSILTMLIPIPIFSLILYYTKKDDPVRLIFSFIGHDIWALSVTIIIIIWKLRFLWKAPKDAVVLAERENANQQYNGSSSSSKSSRSSRSSSSSGSSSSSYSLQENQSEL</sequence>